<evidence type="ECO:0000313" key="1">
    <source>
        <dbReference type="EMBL" id="TFK02657.1"/>
    </source>
</evidence>
<sequence>MTLQGWNVDTWYKEHQCGDLSEIHPWYGGLKAPLDHVNLVQPETVDVLGLSRLVYKVYPVPSVTEKLLRQTQAWSVQEEIKAHQEEANAFYFLTFFISAATDLRAVILTLTLRTAHYPAQISPGFFHLSRTDCPIFYIGQAHVEHSVSVVLDVKLQKIWVNAAVVAQALP</sequence>
<name>A0A4D9E0G1_9SAUR</name>
<accession>A0A4D9E0G1</accession>
<dbReference type="AlphaFoldDB" id="A0A4D9E0G1"/>
<organism evidence="1 2">
    <name type="scientific">Platysternon megacephalum</name>
    <name type="common">big-headed turtle</name>
    <dbReference type="NCBI Taxonomy" id="55544"/>
    <lineage>
        <taxon>Eukaryota</taxon>
        <taxon>Metazoa</taxon>
        <taxon>Chordata</taxon>
        <taxon>Craniata</taxon>
        <taxon>Vertebrata</taxon>
        <taxon>Euteleostomi</taxon>
        <taxon>Archelosauria</taxon>
        <taxon>Testudinata</taxon>
        <taxon>Testudines</taxon>
        <taxon>Cryptodira</taxon>
        <taxon>Durocryptodira</taxon>
        <taxon>Testudinoidea</taxon>
        <taxon>Platysternidae</taxon>
        <taxon>Platysternon</taxon>
    </lineage>
</organism>
<protein>
    <submittedName>
        <fullName evidence="1">WD repeat domain-containing protein 83</fullName>
    </submittedName>
</protein>
<gene>
    <name evidence="1" type="ORF">DR999_PMT15006</name>
</gene>
<proteinExistence type="predicted"/>
<comment type="caution">
    <text evidence="1">The sequence shown here is derived from an EMBL/GenBank/DDBJ whole genome shotgun (WGS) entry which is preliminary data.</text>
</comment>
<dbReference type="EMBL" id="QXTE01000180">
    <property type="protein sequence ID" value="TFK02657.1"/>
    <property type="molecule type" value="Genomic_DNA"/>
</dbReference>
<dbReference type="Proteomes" id="UP000297703">
    <property type="component" value="Unassembled WGS sequence"/>
</dbReference>
<evidence type="ECO:0000313" key="2">
    <source>
        <dbReference type="Proteomes" id="UP000297703"/>
    </source>
</evidence>
<reference evidence="1 2" key="1">
    <citation type="submission" date="2019-04" db="EMBL/GenBank/DDBJ databases">
        <title>Draft genome of the big-headed turtle Platysternon megacephalum.</title>
        <authorList>
            <person name="Gong S."/>
        </authorList>
    </citation>
    <scope>NUCLEOTIDE SEQUENCE [LARGE SCALE GENOMIC DNA]</scope>
    <source>
        <strain evidence="1">DO16091913</strain>
        <tissue evidence="1">Muscle</tissue>
    </source>
</reference>
<reference evidence="1 2" key="2">
    <citation type="submission" date="2019-04" db="EMBL/GenBank/DDBJ databases">
        <title>The genome sequence of big-headed turtle.</title>
        <authorList>
            <person name="Gong S."/>
        </authorList>
    </citation>
    <scope>NUCLEOTIDE SEQUENCE [LARGE SCALE GENOMIC DNA]</scope>
    <source>
        <strain evidence="1">DO16091913</strain>
        <tissue evidence="1">Muscle</tissue>
    </source>
</reference>
<keyword evidence="2" id="KW-1185">Reference proteome</keyword>